<dbReference type="Pfam" id="PF12697">
    <property type="entry name" value="Abhydrolase_6"/>
    <property type="match status" value="1"/>
</dbReference>
<gene>
    <name evidence="2" type="ORF">C2857_006532</name>
</gene>
<dbReference type="InterPro" id="IPR000073">
    <property type="entry name" value="AB_hydrolase_1"/>
</dbReference>
<feature type="domain" description="AB hydrolase-1" evidence="1">
    <location>
        <begin position="349"/>
        <end position="576"/>
    </location>
</feature>
<dbReference type="OrthoDB" id="2851338at2759"/>
<dbReference type="Proteomes" id="UP000594364">
    <property type="component" value="Chromosome 2"/>
</dbReference>
<dbReference type="Gene3D" id="3.40.50.1820">
    <property type="entry name" value="alpha/beta hydrolase"/>
    <property type="match status" value="1"/>
</dbReference>
<dbReference type="InterPro" id="IPR029058">
    <property type="entry name" value="AB_hydrolase_fold"/>
</dbReference>
<evidence type="ECO:0000313" key="3">
    <source>
        <dbReference type="Proteomes" id="UP000594364"/>
    </source>
</evidence>
<dbReference type="SUPFAM" id="SSF53474">
    <property type="entry name" value="alpha/beta-Hydrolases"/>
    <property type="match status" value="1"/>
</dbReference>
<reference evidence="2 3" key="1">
    <citation type="journal article" date="2018" name="PLoS Genet.">
        <title>Repeat elements organise 3D genome structure and mediate transcription in the filamentous fungus Epichloe festucae.</title>
        <authorList>
            <person name="Winter D.J."/>
            <person name="Ganley A.R.D."/>
            <person name="Young C.A."/>
            <person name="Liachko I."/>
            <person name="Schardl C.L."/>
            <person name="Dupont P.Y."/>
            <person name="Berry D."/>
            <person name="Ram A."/>
            <person name="Scott B."/>
            <person name="Cox M.P."/>
        </authorList>
    </citation>
    <scope>NUCLEOTIDE SEQUENCE [LARGE SCALE GENOMIC DNA]</scope>
    <source>
        <strain evidence="2 3">Fl1</strain>
    </source>
</reference>
<protein>
    <recommendedName>
        <fullName evidence="1">AB hydrolase-1 domain-containing protein</fullName>
    </recommendedName>
</protein>
<dbReference type="AlphaFoldDB" id="A0A7S9PU61"/>
<dbReference type="EMBL" id="CP031386">
    <property type="protein sequence ID" value="QPG97562.1"/>
    <property type="molecule type" value="Genomic_DNA"/>
</dbReference>
<dbReference type="PANTHER" id="PTHR43433:SF5">
    <property type="entry name" value="AB HYDROLASE-1 DOMAIN-CONTAINING PROTEIN"/>
    <property type="match status" value="1"/>
</dbReference>
<dbReference type="InterPro" id="IPR011008">
    <property type="entry name" value="Dimeric_a/b-barrel"/>
</dbReference>
<organism evidence="2 3">
    <name type="scientific">Epichloe festucae (strain Fl1)</name>
    <dbReference type="NCBI Taxonomy" id="877507"/>
    <lineage>
        <taxon>Eukaryota</taxon>
        <taxon>Fungi</taxon>
        <taxon>Dikarya</taxon>
        <taxon>Ascomycota</taxon>
        <taxon>Pezizomycotina</taxon>
        <taxon>Sordariomycetes</taxon>
        <taxon>Hypocreomycetidae</taxon>
        <taxon>Hypocreales</taxon>
        <taxon>Clavicipitaceae</taxon>
        <taxon>Epichloe</taxon>
    </lineage>
</organism>
<evidence type="ECO:0000313" key="2">
    <source>
        <dbReference type="EMBL" id="QPG97562.1"/>
    </source>
</evidence>
<proteinExistence type="predicted"/>
<sequence length="639" mass="70040">MTRPTTPFIGSTVRTDSHHVDSHSFHHLAIATATIIIILFQVDSLTMSPPGILLVTMDPEPGLPPAAFHEWYNNEHGPARLRLPQIFPNGFRYRAAARDQPAYMAVYDVTAMSHLETETYTALRANRSSREASTIAQVDVKRYFYHLLYTKQSPLFTPVENLADEEAEGIITVAVDITVTDAEGAGDQYHKWFEEEHAEMLAKVPGWLRSRLFKTSTLEGSGKAVYFCLHDYQKQNGQGGAEHKASMDTTWRTEVFDKYVASKGRQTWSLFYVFGPAPRDLSSLSELPASAAFTSADGKTSTIPGPDAVISSYITTRDALTIPYRLEGNSSSGAPTVALSNSLLTSLHMWDFFVAILKERRPDLRILRYDTRGRHAVPQPPVAASLDTVTDDLALVLDALRIPKLQTLIGVSMGGATTLNFAIKHPTRLERFIACDFNATSSPANTQAWKDRIAVAEANGGKGIEELAVQTVERWFSPQSMDKAGAAQAMTDMVAANNVEGFSNSCTALWEYDLKPGMKDCSVPGIFVVGEADGKGTMVKAMEGFKGLLGSNGTELRIVPGTGHVPMFEDAEAFWEAIEDYYLLPRPNPLLILRDSTSGRIVHGSLGPSHRGSDKKPSAIVEAIQGSRDSRRNIVSPDA</sequence>
<dbReference type="SUPFAM" id="SSF54909">
    <property type="entry name" value="Dimeric alpha+beta barrel"/>
    <property type="match status" value="1"/>
</dbReference>
<name>A0A7S9PU61_EPIFF</name>
<accession>A0A7S9PU61</accession>
<keyword evidence="3" id="KW-1185">Reference proteome</keyword>
<dbReference type="PANTHER" id="PTHR43433">
    <property type="entry name" value="HYDROLASE, ALPHA/BETA FOLD FAMILY PROTEIN"/>
    <property type="match status" value="1"/>
</dbReference>
<dbReference type="InterPro" id="IPR050471">
    <property type="entry name" value="AB_hydrolase"/>
</dbReference>
<evidence type="ECO:0000259" key="1">
    <source>
        <dbReference type="Pfam" id="PF12697"/>
    </source>
</evidence>